<comment type="caution">
    <text evidence="1">The sequence shown here is derived from an EMBL/GenBank/DDBJ whole genome shotgun (WGS) entry which is preliminary data.</text>
</comment>
<dbReference type="RefSeq" id="WP_344042318.1">
    <property type="nucleotide sequence ID" value="NZ_BAAAPB010000001.1"/>
</dbReference>
<dbReference type="EMBL" id="BAAAPB010000001">
    <property type="protein sequence ID" value="GAA1949790.1"/>
    <property type="molecule type" value="Genomic_DNA"/>
</dbReference>
<proteinExistence type="predicted"/>
<accession>A0ABP5BNT1</accession>
<keyword evidence="2" id="KW-1185">Reference proteome</keyword>
<gene>
    <name evidence="1" type="ORF">GCM10009798_06270</name>
</gene>
<dbReference type="Proteomes" id="UP001500571">
    <property type="component" value="Unassembled WGS sequence"/>
</dbReference>
<evidence type="ECO:0000313" key="1">
    <source>
        <dbReference type="EMBL" id="GAA1949790.1"/>
    </source>
</evidence>
<name>A0ABP5BNT1_9ACTN</name>
<sequence length="85" mass="9839">MSTETWWTRQPAWKRPGWVDPRELPHLWLSLEGAWFNDYVLPSSDLPSLIEDWAAGRLGTFNHVALTVEWRDESGSAEIRAKFGI</sequence>
<evidence type="ECO:0000313" key="2">
    <source>
        <dbReference type="Proteomes" id="UP001500571"/>
    </source>
</evidence>
<reference evidence="2" key="1">
    <citation type="journal article" date="2019" name="Int. J. Syst. Evol. Microbiol.">
        <title>The Global Catalogue of Microorganisms (GCM) 10K type strain sequencing project: providing services to taxonomists for standard genome sequencing and annotation.</title>
        <authorList>
            <consortium name="The Broad Institute Genomics Platform"/>
            <consortium name="The Broad Institute Genome Sequencing Center for Infectious Disease"/>
            <person name="Wu L."/>
            <person name="Ma J."/>
        </authorList>
    </citation>
    <scope>NUCLEOTIDE SEQUENCE [LARGE SCALE GENOMIC DNA]</scope>
    <source>
        <strain evidence="2">JCM 15309</strain>
    </source>
</reference>
<protein>
    <submittedName>
        <fullName evidence="1">Uncharacterized protein</fullName>
    </submittedName>
</protein>
<organism evidence="1 2">
    <name type="scientific">Nocardioides panacihumi</name>
    <dbReference type="NCBI Taxonomy" id="400774"/>
    <lineage>
        <taxon>Bacteria</taxon>
        <taxon>Bacillati</taxon>
        <taxon>Actinomycetota</taxon>
        <taxon>Actinomycetes</taxon>
        <taxon>Propionibacteriales</taxon>
        <taxon>Nocardioidaceae</taxon>
        <taxon>Nocardioides</taxon>
    </lineage>
</organism>